<evidence type="ECO:0008006" key="4">
    <source>
        <dbReference type="Google" id="ProtNLM"/>
    </source>
</evidence>
<evidence type="ECO:0000313" key="3">
    <source>
        <dbReference type="Proteomes" id="UP000286701"/>
    </source>
</evidence>
<dbReference type="AlphaFoldDB" id="A0A3S3Z8R6"/>
<gene>
    <name evidence="2" type="ORF">EPL05_05470</name>
</gene>
<sequence>MMKRSLLFLVLGTAITFASCTKKEAIIDPVPPVVPPVVVPVTAVEVSGDIATSTTWTADKIYTLKGFVYVTNGATLTIEAGTIVKGDKASKGTLIVTRGAKLTAIGTVDKPIVFTSSFAAGTRSSGDWGGIILLGKAPVNQGDNVPIEGGLDAKGDAAKYIQYGGTDVNDNSGTLKYIRIEYAGIPFSPDNEINGLTLGGVGAGTTLDFIQVTRSGDDSFEWFGGTVNAKHLLAIGGLDDDFDTDFGFSGKVQFGIGQRYPSIADNSGSNAFESDNDGSGSDKLPQTAAVFSNMTLMGPAQGPAIPANISANFQHAAQLRRNSAESILNSVFVGFIEGVYIDDSKVTTVGSTSTNYTAGRLVFQNNLIYGSNRKGNEVKGDNAVQKAIFETTLRATNTFDAASFGLTLITDPYKYGSDFASPGTPNFAPVATSPAASGALFTNAKVTDAFFDKVTYRGAIGTTDWTIGWTNFNPQVMPYTTPGAVK</sequence>
<dbReference type="EMBL" id="SBIW01000002">
    <property type="protein sequence ID" value="RWY55823.1"/>
    <property type="molecule type" value="Genomic_DNA"/>
</dbReference>
<dbReference type="Proteomes" id="UP000286701">
    <property type="component" value="Unassembled WGS sequence"/>
</dbReference>
<feature type="chain" id="PRO_5018601040" description="T9SS C-terminal target domain-containing protein" evidence="1">
    <location>
        <begin position="19"/>
        <end position="486"/>
    </location>
</feature>
<reference evidence="2 3" key="1">
    <citation type="submission" date="2019-01" db="EMBL/GenBank/DDBJ databases">
        <title>Mucilaginibacter antarcticum sp. nov., isolated from antarctic soil.</title>
        <authorList>
            <person name="Yan Y.-Q."/>
            <person name="Du Z.-J."/>
        </authorList>
    </citation>
    <scope>NUCLEOTIDE SEQUENCE [LARGE SCALE GENOMIC DNA]</scope>
    <source>
        <strain evidence="2 3">F01003</strain>
    </source>
</reference>
<dbReference type="OrthoDB" id="1521716at2"/>
<accession>A0A3S3Z8R6</accession>
<keyword evidence="3" id="KW-1185">Reference proteome</keyword>
<feature type="signal peptide" evidence="1">
    <location>
        <begin position="1"/>
        <end position="18"/>
    </location>
</feature>
<proteinExistence type="predicted"/>
<keyword evidence="1" id="KW-0732">Signal</keyword>
<dbReference type="PANTHER" id="PTHR41339:SF1">
    <property type="entry name" value="SECRETED PROTEIN"/>
    <property type="match status" value="1"/>
</dbReference>
<name>A0A3S3Z8R6_9SPHI</name>
<dbReference type="PANTHER" id="PTHR41339">
    <property type="entry name" value="LIPL48"/>
    <property type="match status" value="1"/>
</dbReference>
<organism evidence="2 3">
    <name type="scientific">Mucilaginibacter gilvus</name>
    <dbReference type="NCBI Taxonomy" id="2305909"/>
    <lineage>
        <taxon>Bacteria</taxon>
        <taxon>Pseudomonadati</taxon>
        <taxon>Bacteroidota</taxon>
        <taxon>Sphingobacteriia</taxon>
        <taxon>Sphingobacteriales</taxon>
        <taxon>Sphingobacteriaceae</taxon>
        <taxon>Mucilaginibacter</taxon>
    </lineage>
</organism>
<evidence type="ECO:0000256" key="1">
    <source>
        <dbReference type="SAM" id="SignalP"/>
    </source>
</evidence>
<comment type="caution">
    <text evidence="2">The sequence shown here is derived from an EMBL/GenBank/DDBJ whole genome shotgun (WGS) entry which is preliminary data.</text>
</comment>
<dbReference type="PROSITE" id="PS51257">
    <property type="entry name" value="PROKAR_LIPOPROTEIN"/>
    <property type="match status" value="1"/>
</dbReference>
<evidence type="ECO:0000313" key="2">
    <source>
        <dbReference type="EMBL" id="RWY55823.1"/>
    </source>
</evidence>
<protein>
    <recommendedName>
        <fullName evidence="4">T9SS C-terminal target domain-containing protein</fullName>
    </recommendedName>
</protein>